<feature type="transmembrane region" description="Helical" evidence="1">
    <location>
        <begin position="31"/>
        <end position="52"/>
    </location>
</feature>
<evidence type="ECO:0000313" key="2">
    <source>
        <dbReference type="EMBL" id="GAA2622462.1"/>
    </source>
</evidence>
<protein>
    <submittedName>
        <fullName evidence="2">Uncharacterized protein</fullName>
    </submittedName>
</protein>
<name>A0ABP6CMC2_9ACTN</name>
<organism evidence="2 3">
    <name type="scientific">Actinomadura fulvescens</name>
    <dbReference type="NCBI Taxonomy" id="46160"/>
    <lineage>
        <taxon>Bacteria</taxon>
        <taxon>Bacillati</taxon>
        <taxon>Actinomycetota</taxon>
        <taxon>Actinomycetes</taxon>
        <taxon>Streptosporangiales</taxon>
        <taxon>Thermomonosporaceae</taxon>
        <taxon>Actinomadura</taxon>
    </lineage>
</organism>
<keyword evidence="3" id="KW-1185">Reference proteome</keyword>
<dbReference type="EMBL" id="BAAATD010000010">
    <property type="protein sequence ID" value="GAA2622462.1"/>
    <property type="molecule type" value="Genomic_DNA"/>
</dbReference>
<evidence type="ECO:0000256" key="1">
    <source>
        <dbReference type="SAM" id="Phobius"/>
    </source>
</evidence>
<keyword evidence="1" id="KW-0472">Membrane</keyword>
<feature type="transmembrane region" description="Helical" evidence="1">
    <location>
        <begin position="58"/>
        <end position="79"/>
    </location>
</feature>
<feature type="transmembrane region" description="Helical" evidence="1">
    <location>
        <begin position="172"/>
        <end position="191"/>
    </location>
</feature>
<keyword evidence="1" id="KW-1133">Transmembrane helix</keyword>
<comment type="caution">
    <text evidence="2">The sequence shown here is derived from an EMBL/GenBank/DDBJ whole genome shotgun (WGS) entry which is preliminary data.</text>
</comment>
<proteinExistence type="predicted"/>
<accession>A0ABP6CMC2</accession>
<evidence type="ECO:0000313" key="3">
    <source>
        <dbReference type="Proteomes" id="UP001501509"/>
    </source>
</evidence>
<dbReference type="Proteomes" id="UP001501509">
    <property type="component" value="Unassembled WGS sequence"/>
</dbReference>
<feature type="transmembrane region" description="Helical" evidence="1">
    <location>
        <begin position="141"/>
        <end position="166"/>
    </location>
</feature>
<reference evidence="3" key="1">
    <citation type="journal article" date="2019" name="Int. J. Syst. Evol. Microbiol.">
        <title>The Global Catalogue of Microorganisms (GCM) 10K type strain sequencing project: providing services to taxonomists for standard genome sequencing and annotation.</title>
        <authorList>
            <consortium name="The Broad Institute Genomics Platform"/>
            <consortium name="The Broad Institute Genome Sequencing Center for Infectious Disease"/>
            <person name="Wu L."/>
            <person name="Ma J."/>
        </authorList>
    </citation>
    <scope>NUCLEOTIDE SEQUENCE [LARGE SCALE GENOMIC DNA]</scope>
    <source>
        <strain evidence="3">JCM 6833</strain>
    </source>
</reference>
<keyword evidence="1" id="KW-0812">Transmembrane</keyword>
<gene>
    <name evidence="2" type="ORF">GCM10010411_68140</name>
</gene>
<sequence length="207" mass="22164">MRGADLSTVLPIITTEHFNLQTVRSSTTSEAVGRAGMFLATVSTALVALSFAGQVTDFGGSFAVFGAVTFLSLFFLGVVTFDRTLQVSIEDIQAAQRMNRLRRLYFEVAPGLAEYLAPPADSDDVAEVLRSGGMRVARGQMLLTVAGMVSVVNSVILGVLVGTLVARMDSDLMWAAVVSGALVFVASVTAHQRIQHVRRSRSERLVP</sequence>